<dbReference type="OrthoDB" id="9554259at2"/>
<proteinExistence type="predicted"/>
<comment type="caution">
    <text evidence="2">The sequence shown here is derived from an EMBL/GenBank/DDBJ whole genome shotgun (WGS) entry which is preliminary data.</text>
</comment>
<dbReference type="Proteomes" id="UP000461595">
    <property type="component" value="Unassembled WGS sequence"/>
</dbReference>
<sequence>MKKVFFITIIVFSAIVISLYVVNHMNEIRFGAADGELPILNVGTYEQGDNLNLKTGTYAIYAQVGKGEVCYEDRTYKLNDSLYTEAKKQPKSTQNAVIYEESPKIAIVKGSQLTLKGDKDFMVSFIKR</sequence>
<evidence type="ECO:0000313" key="2">
    <source>
        <dbReference type="EMBL" id="MVX58726.1"/>
    </source>
</evidence>
<protein>
    <submittedName>
        <fullName evidence="2">Uncharacterized protein</fullName>
    </submittedName>
</protein>
<organism evidence="2 3">
    <name type="scientific">Streptococcus danieliae</name>
    <dbReference type="NCBI Taxonomy" id="747656"/>
    <lineage>
        <taxon>Bacteria</taxon>
        <taxon>Bacillati</taxon>
        <taxon>Bacillota</taxon>
        <taxon>Bacilli</taxon>
        <taxon>Lactobacillales</taxon>
        <taxon>Streptococcaceae</taxon>
        <taxon>Streptococcus</taxon>
    </lineage>
</organism>
<reference evidence="2 3" key="1">
    <citation type="submission" date="2019-12" db="EMBL/GenBank/DDBJ databases">
        <title>Microbes associate with the intestines of laboratory mice.</title>
        <authorList>
            <person name="Navarre W."/>
            <person name="Wong E."/>
        </authorList>
    </citation>
    <scope>NUCLEOTIDE SEQUENCE [LARGE SCALE GENOMIC DNA]</scope>
    <source>
        <strain evidence="2 3">NM51_B2-22</strain>
    </source>
</reference>
<evidence type="ECO:0000313" key="3">
    <source>
        <dbReference type="Proteomes" id="UP000461595"/>
    </source>
</evidence>
<keyword evidence="1" id="KW-0812">Transmembrane</keyword>
<keyword evidence="1" id="KW-1133">Transmembrane helix</keyword>
<dbReference type="AlphaFoldDB" id="A0A7X3G7T3"/>
<feature type="transmembrane region" description="Helical" evidence="1">
    <location>
        <begin position="6"/>
        <end position="22"/>
    </location>
</feature>
<gene>
    <name evidence="2" type="ORF">E5983_03560</name>
</gene>
<accession>A0A7X3G7T3</accession>
<dbReference type="EMBL" id="WSRS01000020">
    <property type="protein sequence ID" value="MVX58726.1"/>
    <property type="molecule type" value="Genomic_DNA"/>
</dbReference>
<dbReference type="RefSeq" id="WP_160332538.1">
    <property type="nucleotide sequence ID" value="NZ_WSRS01000020.1"/>
</dbReference>
<keyword evidence="1" id="KW-0472">Membrane</keyword>
<evidence type="ECO:0000256" key="1">
    <source>
        <dbReference type="SAM" id="Phobius"/>
    </source>
</evidence>
<name>A0A7X3G7T3_9STRE</name>